<proteinExistence type="predicted"/>
<accession>A0A106C3E0</accession>
<comment type="caution">
    <text evidence="1">The sequence shown here is derived from an EMBL/GenBank/DDBJ whole genome shotgun (WGS) entry which is preliminary data.</text>
</comment>
<dbReference type="Proteomes" id="UP000055702">
    <property type="component" value="Unassembled WGS sequence"/>
</dbReference>
<name>A0A106C3E0_SHEFR</name>
<sequence length="208" mass="24003">MTILSMIMLLGSWSFSLFTSNWEGRLGHFSKNVSQTKDYILMNDIISSIIPYVYRVNNNPRYYFKSTATELYGVTQSSIYHPKYPVAFKFTVEQFDDGSKYLLYQEAVLGVITQGQPIEYTHEKILIAKANDIQFKIFGWKSIEQKINSEDPLTNSGATPLWRSNYDSEKSNYMPLSVAIYWDDAEILIPTINDQGSWLSRLTQLESQ</sequence>
<gene>
    <name evidence="1" type="ORF">AWJ07_02830</name>
</gene>
<dbReference type="EMBL" id="LRDC01000001">
    <property type="protein sequence ID" value="KVX03508.1"/>
    <property type="molecule type" value="Genomic_DNA"/>
</dbReference>
<reference evidence="1 2" key="1">
    <citation type="submission" date="2016-01" db="EMBL/GenBank/DDBJ databases">
        <title>Draft genome of the antarctic isolate Shewanella frigidimarina Ag06-30.</title>
        <authorList>
            <person name="Parmeciano Di Noto G."/>
            <person name="Vazquez S."/>
            <person name="Mac Cormack W."/>
            <person name="Iriarte A."/>
            <person name="Quiroga C."/>
        </authorList>
    </citation>
    <scope>NUCLEOTIDE SEQUENCE [LARGE SCALE GENOMIC DNA]</scope>
    <source>
        <strain evidence="1 2">Ag06-30</strain>
    </source>
</reference>
<organism evidence="1">
    <name type="scientific">Shewanella frigidimarina</name>
    <dbReference type="NCBI Taxonomy" id="56812"/>
    <lineage>
        <taxon>Bacteria</taxon>
        <taxon>Pseudomonadati</taxon>
        <taxon>Pseudomonadota</taxon>
        <taxon>Gammaproteobacteria</taxon>
        <taxon>Alteromonadales</taxon>
        <taxon>Shewanellaceae</taxon>
        <taxon>Shewanella</taxon>
    </lineage>
</organism>
<dbReference type="AlphaFoldDB" id="A0A106C3E0"/>
<evidence type="ECO:0000313" key="1">
    <source>
        <dbReference type="EMBL" id="KVX03508.1"/>
    </source>
</evidence>
<evidence type="ECO:0000313" key="2">
    <source>
        <dbReference type="Proteomes" id="UP000055702"/>
    </source>
</evidence>
<protein>
    <submittedName>
        <fullName evidence="1">Uncharacterized protein</fullName>
    </submittedName>
</protein>